<evidence type="ECO:0000256" key="9">
    <source>
        <dbReference type="SAM" id="MobiDB-lite"/>
    </source>
</evidence>
<keyword evidence="5" id="KW-0862">Zinc</keyword>
<dbReference type="AlphaFoldDB" id="A0AAD9JLB5"/>
<dbReference type="GO" id="GO:0005737">
    <property type="term" value="C:cytoplasm"/>
    <property type="evidence" value="ECO:0007669"/>
    <property type="project" value="TreeGrafter"/>
</dbReference>
<proteinExistence type="predicted"/>
<dbReference type="Proteomes" id="UP001208570">
    <property type="component" value="Unassembled WGS sequence"/>
</dbReference>
<dbReference type="GO" id="GO:0008251">
    <property type="term" value="F:tRNA-specific adenosine deaminase activity"/>
    <property type="evidence" value="ECO:0007669"/>
    <property type="project" value="TreeGrafter"/>
</dbReference>
<keyword evidence="7" id="KW-0539">Nucleus</keyword>
<dbReference type="EMBL" id="JAODUP010000265">
    <property type="protein sequence ID" value="KAK2154558.1"/>
    <property type="molecule type" value="Genomic_DNA"/>
</dbReference>
<dbReference type="PROSITE" id="PS50137">
    <property type="entry name" value="DS_RBD"/>
    <property type="match status" value="2"/>
</dbReference>
<evidence type="ECO:0000256" key="4">
    <source>
        <dbReference type="ARBA" id="ARBA00022801"/>
    </source>
</evidence>
<evidence type="ECO:0000256" key="7">
    <source>
        <dbReference type="ARBA" id="ARBA00023242"/>
    </source>
</evidence>
<name>A0AAD9JLB5_9ANNE</name>
<dbReference type="PANTHER" id="PTHR10910">
    <property type="entry name" value="EUKARYOTE SPECIFIC DSRNA BINDING PROTEIN"/>
    <property type="match status" value="1"/>
</dbReference>
<protein>
    <recommendedName>
        <fullName evidence="10">DRBM domain-containing protein</fullName>
    </recommendedName>
</protein>
<dbReference type="GO" id="GO:0006382">
    <property type="term" value="P:adenosine to inosine editing"/>
    <property type="evidence" value="ECO:0007669"/>
    <property type="project" value="TreeGrafter"/>
</dbReference>
<reference evidence="11" key="1">
    <citation type="journal article" date="2023" name="Mol. Biol. Evol.">
        <title>Third-Generation Sequencing Reveals the Adaptive Role of the Epigenome in Three Deep-Sea Polychaetes.</title>
        <authorList>
            <person name="Perez M."/>
            <person name="Aroh O."/>
            <person name="Sun Y."/>
            <person name="Lan Y."/>
            <person name="Juniper S.K."/>
            <person name="Young C.R."/>
            <person name="Angers B."/>
            <person name="Qian P.Y."/>
        </authorList>
    </citation>
    <scope>NUCLEOTIDE SEQUENCE</scope>
    <source>
        <strain evidence="11">P08H-3</strain>
    </source>
</reference>
<keyword evidence="12" id="KW-1185">Reference proteome</keyword>
<dbReference type="GO" id="GO:0005730">
    <property type="term" value="C:nucleolus"/>
    <property type="evidence" value="ECO:0007669"/>
    <property type="project" value="TreeGrafter"/>
</dbReference>
<dbReference type="FunFam" id="3.30.160.20:FF:000011">
    <property type="entry name" value="double-stranded RNA-specific editase 1 isoform X1"/>
    <property type="match status" value="1"/>
</dbReference>
<feature type="region of interest" description="Disordered" evidence="9">
    <location>
        <begin position="1"/>
        <end position="37"/>
    </location>
</feature>
<dbReference type="PANTHER" id="PTHR10910:SF62">
    <property type="entry name" value="AT07585P-RELATED"/>
    <property type="match status" value="1"/>
</dbReference>
<keyword evidence="6 8" id="KW-0694">RNA-binding</keyword>
<organism evidence="11 12">
    <name type="scientific">Paralvinella palmiformis</name>
    <dbReference type="NCBI Taxonomy" id="53620"/>
    <lineage>
        <taxon>Eukaryota</taxon>
        <taxon>Metazoa</taxon>
        <taxon>Spiralia</taxon>
        <taxon>Lophotrochozoa</taxon>
        <taxon>Annelida</taxon>
        <taxon>Polychaeta</taxon>
        <taxon>Sedentaria</taxon>
        <taxon>Canalipalpata</taxon>
        <taxon>Terebellida</taxon>
        <taxon>Terebelliformia</taxon>
        <taxon>Alvinellidae</taxon>
        <taxon>Paralvinella</taxon>
    </lineage>
</organism>
<dbReference type="CDD" id="cd19898">
    <property type="entry name" value="DSRM_RED1_rpt2"/>
    <property type="match status" value="1"/>
</dbReference>
<dbReference type="InterPro" id="IPR014720">
    <property type="entry name" value="dsRBD_dom"/>
</dbReference>
<feature type="domain" description="DRBM" evidence="10">
    <location>
        <begin position="34"/>
        <end position="100"/>
    </location>
</feature>
<feature type="domain" description="DRBM" evidence="10">
    <location>
        <begin position="188"/>
        <end position="237"/>
    </location>
</feature>
<dbReference type="GO" id="GO:0003726">
    <property type="term" value="F:double-stranded RNA adenosine deaminase activity"/>
    <property type="evidence" value="ECO:0007669"/>
    <property type="project" value="TreeGrafter"/>
</dbReference>
<gene>
    <name evidence="11" type="ORF">LSH36_265g01009</name>
</gene>
<keyword evidence="2" id="KW-0479">Metal-binding</keyword>
<evidence type="ECO:0000256" key="3">
    <source>
        <dbReference type="ARBA" id="ARBA00022737"/>
    </source>
</evidence>
<accession>A0AAD9JLB5</accession>
<evidence type="ECO:0000256" key="2">
    <source>
        <dbReference type="ARBA" id="ARBA00022723"/>
    </source>
</evidence>
<evidence type="ECO:0000259" key="10">
    <source>
        <dbReference type="PROSITE" id="PS50137"/>
    </source>
</evidence>
<dbReference type="GO" id="GO:0046872">
    <property type="term" value="F:metal ion binding"/>
    <property type="evidence" value="ECO:0007669"/>
    <property type="project" value="UniProtKB-KW"/>
</dbReference>
<evidence type="ECO:0000313" key="11">
    <source>
        <dbReference type="EMBL" id="KAK2154558.1"/>
    </source>
</evidence>
<dbReference type="SMART" id="SM00358">
    <property type="entry name" value="DSRM"/>
    <property type="match status" value="2"/>
</dbReference>
<comment type="caution">
    <text evidence="11">The sequence shown here is derived from an EMBL/GenBank/DDBJ whole genome shotgun (WGS) entry which is preliminary data.</text>
</comment>
<evidence type="ECO:0000313" key="12">
    <source>
        <dbReference type="Proteomes" id="UP001208570"/>
    </source>
</evidence>
<keyword evidence="4" id="KW-0378">Hydrolase</keyword>
<feature type="compositionally biased region" description="Low complexity" evidence="9">
    <location>
        <begin position="117"/>
        <end position="127"/>
    </location>
</feature>
<dbReference type="GO" id="GO:0003725">
    <property type="term" value="F:double-stranded RNA binding"/>
    <property type="evidence" value="ECO:0007669"/>
    <property type="project" value="TreeGrafter"/>
</dbReference>
<evidence type="ECO:0000256" key="1">
    <source>
        <dbReference type="ARBA" id="ARBA00004123"/>
    </source>
</evidence>
<dbReference type="Gene3D" id="3.30.160.20">
    <property type="match status" value="2"/>
</dbReference>
<comment type="subcellular location">
    <subcellularLocation>
        <location evidence="1">Nucleus</location>
    </subcellularLocation>
</comment>
<evidence type="ECO:0000256" key="8">
    <source>
        <dbReference type="PROSITE-ProRule" id="PRU00266"/>
    </source>
</evidence>
<feature type="compositionally biased region" description="Basic residues" evidence="9">
    <location>
        <begin position="20"/>
        <end position="29"/>
    </location>
</feature>
<dbReference type="SUPFAM" id="SSF54768">
    <property type="entry name" value="dsRNA-binding domain-like"/>
    <property type="match status" value="2"/>
</dbReference>
<dbReference type="FunFam" id="3.30.160.20:FF:000009">
    <property type="entry name" value="Adenosine deaminase RNA-specific B2 (inactive)"/>
    <property type="match status" value="1"/>
</dbReference>
<keyword evidence="3" id="KW-0677">Repeat</keyword>
<dbReference type="GO" id="GO:0006396">
    <property type="term" value="P:RNA processing"/>
    <property type="evidence" value="ECO:0007669"/>
    <property type="project" value="TreeGrafter"/>
</dbReference>
<sequence>MERGRKRPFPGGEVTDSTQTRRRKKKKKVPGPQLPKNALMQLNEIKPGLQFKLLQQTGPVHAPTFVMSVEVNGQNFEGQGNTKKKAKLEAAEKALASFVQFPNASEVHQALGRQITSGDFTSDTTDTNGALFNNFDPSKIKDEPHTNGNGAPPAPSSIGTPTQRPIPVQPAGKNPVMILNEIRPGTKYEFISETGESHSKNFTMSVTVDGQTFQGSGRNKKLAKTRAAQAALQTIFSLDFSTGPGG</sequence>
<feature type="region of interest" description="Disordered" evidence="9">
    <location>
        <begin position="117"/>
        <end position="173"/>
    </location>
</feature>
<evidence type="ECO:0000256" key="6">
    <source>
        <dbReference type="ARBA" id="ARBA00022884"/>
    </source>
</evidence>
<dbReference type="Pfam" id="PF00035">
    <property type="entry name" value="dsrm"/>
    <property type="match status" value="2"/>
</dbReference>
<evidence type="ECO:0000256" key="5">
    <source>
        <dbReference type="ARBA" id="ARBA00022833"/>
    </source>
</evidence>
<dbReference type="InterPro" id="IPR044459">
    <property type="entry name" value="ADAR2_DSRM_2"/>
</dbReference>